<evidence type="ECO:0000313" key="2">
    <source>
        <dbReference type="Proteomes" id="UP000240760"/>
    </source>
</evidence>
<dbReference type="EMBL" id="KZ679131">
    <property type="protein sequence ID" value="PTB76657.1"/>
    <property type="molecule type" value="Genomic_DNA"/>
</dbReference>
<protein>
    <submittedName>
        <fullName evidence="1">Uncharacterized protein</fullName>
    </submittedName>
</protein>
<accession>A0A2T4C500</accession>
<proteinExistence type="predicted"/>
<keyword evidence="2" id="KW-1185">Reference proteome</keyword>
<reference evidence="1 2" key="1">
    <citation type="submission" date="2016-07" db="EMBL/GenBank/DDBJ databases">
        <title>Multiple horizontal gene transfer events from other fungi enriched the ability of initially mycotrophic Trichoderma (Ascomycota) to feed on dead plant biomass.</title>
        <authorList>
            <consortium name="DOE Joint Genome Institute"/>
            <person name="Aerts A."/>
            <person name="Atanasova L."/>
            <person name="Chenthamara K."/>
            <person name="Zhang J."/>
            <person name="Grujic M."/>
            <person name="Henrissat B."/>
            <person name="Kuo A."/>
            <person name="Salamov A."/>
            <person name="Lipzen A."/>
            <person name="Labutti K."/>
            <person name="Barry K."/>
            <person name="Miao Y."/>
            <person name="Rahimi M.J."/>
            <person name="Shen Q."/>
            <person name="Grigoriev I.V."/>
            <person name="Kubicek C.P."/>
            <person name="Druzhinina I.S."/>
        </authorList>
    </citation>
    <scope>NUCLEOTIDE SEQUENCE [LARGE SCALE GENOMIC DNA]</scope>
    <source>
        <strain evidence="1 2">ATCC 18648</strain>
    </source>
</reference>
<dbReference type="Proteomes" id="UP000240760">
    <property type="component" value="Unassembled WGS sequence"/>
</dbReference>
<evidence type="ECO:0000313" key="1">
    <source>
        <dbReference type="EMBL" id="PTB76657.1"/>
    </source>
</evidence>
<name>A0A2T4C500_TRILO</name>
<organism evidence="1 2">
    <name type="scientific">Trichoderma longibrachiatum ATCC 18648</name>
    <dbReference type="NCBI Taxonomy" id="983965"/>
    <lineage>
        <taxon>Eukaryota</taxon>
        <taxon>Fungi</taxon>
        <taxon>Dikarya</taxon>
        <taxon>Ascomycota</taxon>
        <taxon>Pezizomycotina</taxon>
        <taxon>Sordariomycetes</taxon>
        <taxon>Hypocreomycetidae</taxon>
        <taxon>Hypocreales</taxon>
        <taxon>Hypocreaceae</taxon>
        <taxon>Trichoderma</taxon>
    </lineage>
</organism>
<gene>
    <name evidence="1" type="ORF">M440DRAFT_299491</name>
</gene>
<sequence>MCLRNNDAPYIDKASLLSLSVFTHLSLVVSRHTSFTSQIGHHQLDPPCNTPYARGPLLLTPFRLLRLTETEEKSVRTHTVTALSLGPLTARKRPPISIPVASPQDERQKRGFTFFSHQTNQRLSYPIQNFLFQTPPGPPLSLQTPTPKIFIVIHFGVPVLSLFGSFSPCPYARVIRLLILLFDRRYCT</sequence>
<dbReference type="AlphaFoldDB" id="A0A2T4C500"/>